<sequence>MESKKVVNFIIFLFFISLFIFRVAFSQEASWKIKAEKIYFHWESQEFEAYENVEFLGRDISVKADYIKGNVKEGFFEAKGNIVFKDKNGEFNAEYMDYYYKDDRAIIKNVKLKYPVPESNEKMYIKGEEVKWEKGNVDLKKGNFTTCSYDIPHYYISSSQVEYFPNDRIVFINMVFFLRFPYPYFYIPIFYVPYYVLPLTKEPSPFPQFGYDSTLGLYFSYPLTYSLWGLPGVLTFLVSQNQGIQFTLNQKYQFPNLSGNINTYYLYNYLYNTDQFKFSLSSLYKPSSNLSLNFNTNYLLYPYSQNYSFQSSAQLSYTLKSFRSNVQANYNKTNSQDTFNTNINSSVRLSDKFSLSTNIKYNNTLNVVSRSGVEDLQGNVKFEFNDEGQNFYIYANQRWTNTNDYLLRRLPEVYYGRNFNLLGVPSKMEFLFGNYIEPSYPFTVKTWKMGYYLTFSPKISLSFMNVNANMGYKQEFYGTQDARYILYANLSSNYKISSIVSGGISYNFQWLGRDIITGDLGNSPFYFDYASNLNNLSLSLNLGTPDVRLSFQESCNFITRSLSPLSISGLIRSGNNFVLTARTSYNFNTQKLNPIFLQGTLNYPWLSIGFGSLYDVNLGVFQRVDYRVILKITGDWHYAGNISLTGYYLPSTGNTLYSLSIDKDLHCFNLKFIYYFPSQSFQFSLALKAFPTKGIEFIGRPEGFSLLPNF</sequence>
<accession>A0A7V3ZKB8</accession>
<gene>
    <name evidence="2" type="ORF">ENU78_08910</name>
</gene>
<dbReference type="PANTHER" id="PTHR30189:SF1">
    <property type="entry name" value="LPS-ASSEMBLY PROTEIN LPTD"/>
    <property type="match status" value="1"/>
</dbReference>
<keyword evidence="1" id="KW-1133">Transmembrane helix</keyword>
<dbReference type="GO" id="GO:0009279">
    <property type="term" value="C:cell outer membrane"/>
    <property type="evidence" value="ECO:0007669"/>
    <property type="project" value="TreeGrafter"/>
</dbReference>
<evidence type="ECO:0000256" key="1">
    <source>
        <dbReference type="SAM" id="Phobius"/>
    </source>
</evidence>
<dbReference type="InterPro" id="IPR050218">
    <property type="entry name" value="LptD"/>
</dbReference>
<keyword evidence="1" id="KW-0812">Transmembrane</keyword>
<feature type="transmembrane region" description="Helical" evidence="1">
    <location>
        <begin position="6"/>
        <end position="25"/>
    </location>
</feature>
<proteinExistence type="predicted"/>
<organism evidence="2">
    <name type="scientific">Dictyoglomus thermophilum</name>
    <dbReference type="NCBI Taxonomy" id="14"/>
    <lineage>
        <taxon>Bacteria</taxon>
        <taxon>Pseudomonadati</taxon>
        <taxon>Dictyoglomota</taxon>
        <taxon>Dictyoglomia</taxon>
        <taxon>Dictyoglomales</taxon>
        <taxon>Dictyoglomaceae</taxon>
        <taxon>Dictyoglomus</taxon>
    </lineage>
</organism>
<reference evidence="2" key="1">
    <citation type="journal article" date="2020" name="mSystems">
        <title>Genome- and Community-Level Interaction Insights into Carbon Utilization and Element Cycling Functions of Hydrothermarchaeota in Hydrothermal Sediment.</title>
        <authorList>
            <person name="Zhou Z."/>
            <person name="Liu Y."/>
            <person name="Xu W."/>
            <person name="Pan J."/>
            <person name="Luo Z.H."/>
            <person name="Li M."/>
        </authorList>
    </citation>
    <scope>NUCLEOTIDE SEQUENCE [LARGE SCALE GENOMIC DNA]</scope>
    <source>
        <strain evidence="2">SpSt-70</strain>
    </source>
</reference>
<protein>
    <submittedName>
        <fullName evidence="2">LPS-assembly protein LptD</fullName>
    </submittedName>
</protein>
<dbReference type="GO" id="GO:1990351">
    <property type="term" value="C:transporter complex"/>
    <property type="evidence" value="ECO:0007669"/>
    <property type="project" value="TreeGrafter"/>
</dbReference>
<evidence type="ECO:0000313" key="2">
    <source>
        <dbReference type="EMBL" id="HGK24523.1"/>
    </source>
</evidence>
<dbReference type="PANTHER" id="PTHR30189">
    <property type="entry name" value="LPS-ASSEMBLY PROTEIN"/>
    <property type="match status" value="1"/>
</dbReference>
<feature type="transmembrane region" description="Helical" evidence="1">
    <location>
        <begin position="217"/>
        <end position="238"/>
    </location>
</feature>
<feature type="transmembrane region" description="Helical" evidence="1">
    <location>
        <begin position="176"/>
        <end position="197"/>
    </location>
</feature>
<dbReference type="EMBL" id="DTDV01000023">
    <property type="protein sequence ID" value="HGK24523.1"/>
    <property type="molecule type" value="Genomic_DNA"/>
</dbReference>
<keyword evidence="1" id="KW-0472">Membrane</keyword>
<comment type="caution">
    <text evidence="2">The sequence shown here is derived from an EMBL/GenBank/DDBJ whole genome shotgun (WGS) entry which is preliminary data.</text>
</comment>
<name>A0A7V3ZKB8_DICTH</name>
<dbReference type="AlphaFoldDB" id="A0A7V3ZKB8"/>